<accession>A0A3B7LSU3</accession>
<dbReference type="AlphaFoldDB" id="A0A3B7LSU3"/>
<protein>
    <submittedName>
        <fullName evidence="1">Uncharacterized protein</fullName>
    </submittedName>
</protein>
<evidence type="ECO:0000313" key="1">
    <source>
        <dbReference type="EMBL" id="AXY55746.1"/>
    </source>
</evidence>
<sequence>MSRILVAIQTSLSEERLIDFIKQNEDRRQMKLFGIMALSLENKYSAEKFIDEDVKYALERIRKLLALEDNSHAEKQRQAIDLLLKSY</sequence>
<dbReference type="KEGG" id="achi:CDG60_03540"/>
<gene>
    <name evidence="1" type="ORF">CDG60_03540</name>
</gene>
<dbReference type="EMBL" id="CP032134">
    <property type="protein sequence ID" value="AXY55746.1"/>
    <property type="molecule type" value="Genomic_DNA"/>
</dbReference>
<reference evidence="2" key="1">
    <citation type="submission" date="2018-09" db="EMBL/GenBank/DDBJ databases">
        <title>The complete genome of Acinetobacter sp. strain WCHAc010005.</title>
        <authorList>
            <person name="Hu Y."/>
            <person name="Long H."/>
            <person name="Feng Y."/>
            <person name="Zong Z."/>
        </authorList>
    </citation>
    <scope>NUCLEOTIDE SEQUENCE [LARGE SCALE GENOMIC DNA]</scope>
    <source>
        <strain evidence="2">WCHAc010005</strain>
    </source>
</reference>
<evidence type="ECO:0000313" key="2">
    <source>
        <dbReference type="Proteomes" id="UP000263753"/>
    </source>
</evidence>
<organism evidence="1 2">
    <name type="scientific">Acinetobacter chinensis</name>
    <dbReference type="NCBI Taxonomy" id="2004650"/>
    <lineage>
        <taxon>Bacteria</taxon>
        <taxon>Pseudomonadati</taxon>
        <taxon>Pseudomonadota</taxon>
        <taxon>Gammaproteobacteria</taxon>
        <taxon>Moraxellales</taxon>
        <taxon>Moraxellaceae</taxon>
        <taxon>Acinetobacter</taxon>
    </lineage>
</organism>
<dbReference type="Proteomes" id="UP000263753">
    <property type="component" value="Chromosome"/>
</dbReference>
<dbReference type="RefSeq" id="WP_087514444.1">
    <property type="nucleotide sequence ID" value="NZ_CP032134.1"/>
</dbReference>
<name>A0A3B7LSU3_9GAMM</name>
<proteinExistence type="predicted"/>